<dbReference type="AlphaFoldDB" id="A0A2T0KIW7"/>
<protein>
    <submittedName>
        <fullName evidence="1">Uncharacterized protein</fullName>
    </submittedName>
</protein>
<accession>A0A2T0KIW7</accession>
<dbReference type="OrthoDB" id="5082334at2"/>
<evidence type="ECO:0000313" key="2">
    <source>
        <dbReference type="Proteomes" id="UP000239415"/>
    </source>
</evidence>
<name>A0A2T0KIW7_9ACTN</name>
<dbReference type="Proteomes" id="UP000239415">
    <property type="component" value="Unassembled WGS sequence"/>
</dbReference>
<gene>
    <name evidence="1" type="ORF">CLV67_103213</name>
</gene>
<organism evidence="1 2">
    <name type="scientific">Actinoplanes italicus</name>
    <dbReference type="NCBI Taxonomy" id="113567"/>
    <lineage>
        <taxon>Bacteria</taxon>
        <taxon>Bacillati</taxon>
        <taxon>Actinomycetota</taxon>
        <taxon>Actinomycetes</taxon>
        <taxon>Micromonosporales</taxon>
        <taxon>Micromonosporaceae</taxon>
        <taxon>Actinoplanes</taxon>
    </lineage>
</organism>
<keyword evidence="2" id="KW-1185">Reference proteome</keyword>
<sequence>MTWEEFLASVGLTPHTVTVQAWTGSGAYGDTFAAATSLSPCYIEDVRRAVTVQTVDAYGSEHLSSTTVFAPLDPEIKPGSLVTVPWRSRPARVLAAARLTAPGLALPEHQEINLE</sequence>
<dbReference type="EMBL" id="PVMZ01000003">
    <property type="protein sequence ID" value="PRX23465.1"/>
    <property type="molecule type" value="Genomic_DNA"/>
</dbReference>
<reference evidence="1 2" key="1">
    <citation type="submission" date="2018-03" db="EMBL/GenBank/DDBJ databases">
        <title>Genomic Encyclopedia of Archaeal and Bacterial Type Strains, Phase II (KMG-II): from individual species to whole genera.</title>
        <authorList>
            <person name="Goeker M."/>
        </authorList>
    </citation>
    <scope>NUCLEOTIDE SEQUENCE [LARGE SCALE GENOMIC DNA]</scope>
    <source>
        <strain evidence="1 2">DSM 43146</strain>
    </source>
</reference>
<proteinExistence type="predicted"/>
<comment type="caution">
    <text evidence="1">The sequence shown here is derived from an EMBL/GenBank/DDBJ whole genome shotgun (WGS) entry which is preliminary data.</text>
</comment>
<dbReference type="RefSeq" id="WP_106317104.1">
    <property type="nucleotide sequence ID" value="NZ_BOMO01000041.1"/>
</dbReference>
<evidence type="ECO:0000313" key="1">
    <source>
        <dbReference type="EMBL" id="PRX23465.1"/>
    </source>
</evidence>